<dbReference type="EMBL" id="MLFT02000004">
    <property type="protein sequence ID" value="PHT50149.1"/>
    <property type="molecule type" value="Genomic_DNA"/>
</dbReference>
<reference evidence="3" key="2">
    <citation type="journal article" date="2017" name="J. Anim. Genet.">
        <title>Multiple reference genome sequences of hot pepper reveal the massive evolution of plant disease resistance genes by retroduplication.</title>
        <authorList>
            <person name="Kim S."/>
            <person name="Park J."/>
            <person name="Yeom S.-I."/>
            <person name="Kim Y.-M."/>
            <person name="Seo E."/>
            <person name="Kim K.-T."/>
            <person name="Kim M.-S."/>
            <person name="Lee J.M."/>
            <person name="Cheong K."/>
            <person name="Shin H.-S."/>
            <person name="Kim S.-B."/>
            <person name="Han K."/>
            <person name="Lee J."/>
            <person name="Park M."/>
            <person name="Lee H.-A."/>
            <person name="Lee H.-Y."/>
            <person name="Lee Y."/>
            <person name="Oh S."/>
            <person name="Lee J.H."/>
            <person name="Choi E."/>
            <person name="Choi E."/>
            <person name="Lee S.E."/>
            <person name="Jeon J."/>
            <person name="Kim H."/>
            <person name="Choi G."/>
            <person name="Song H."/>
            <person name="Lee J."/>
            <person name="Lee S.-C."/>
            <person name="Kwon J.-K."/>
            <person name="Lee H.-Y."/>
            <person name="Koo N."/>
            <person name="Hong Y."/>
            <person name="Kim R.W."/>
            <person name="Kang W.-H."/>
            <person name="Huh J.H."/>
            <person name="Kang B.-C."/>
            <person name="Yang T.-J."/>
            <person name="Lee Y.-H."/>
            <person name="Bennetzen J.L."/>
            <person name="Choi D."/>
        </authorList>
    </citation>
    <scope>NUCLEOTIDE SEQUENCE [LARGE SCALE GENOMIC DNA]</scope>
    <source>
        <strain evidence="3">cv. PBC81</strain>
    </source>
</reference>
<accession>A0A2G2WY99</accession>
<dbReference type="GO" id="GO:0003723">
    <property type="term" value="F:RNA binding"/>
    <property type="evidence" value="ECO:0007669"/>
    <property type="project" value="UniProtKB-KW"/>
</dbReference>
<keyword evidence="1" id="KW-0694">RNA-binding</keyword>
<organism evidence="2 3">
    <name type="scientific">Capsicum baccatum</name>
    <name type="common">Peruvian pepper</name>
    <dbReference type="NCBI Taxonomy" id="33114"/>
    <lineage>
        <taxon>Eukaryota</taxon>
        <taxon>Viridiplantae</taxon>
        <taxon>Streptophyta</taxon>
        <taxon>Embryophyta</taxon>
        <taxon>Tracheophyta</taxon>
        <taxon>Spermatophyta</taxon>
        <taxon>Magnoliopsida</taxon>
        <taxon>eudicotyledons</taxon>
        <taxon>Gunneridae</taxon>
        <taxon>Pentapetalae</taxon>
        <taxon>asterids</taxon>
        <taxon>lamiids</taxon>
        <taxon>Solanales</taxon>
        <taxon>Solanaceae</taxon>
        <taxon>Solanoideae</taxon>
        <taxon>Capsiceae</taxon>
        <taxon>Capsicum</taxon>
    </lineage>
</organism>
<evidence type="ECO:0000313" key="3">
    <source>
        <dbReference type="Proteomes" id="UP000224567"/>
    </source>
</evidence>
<dbReference type="GO" id="GO:0052929">
    <property type="term" value="F:ATP:3'-cytidine-cytidine-tRNA adenylyltransferase activity"/>
    <property type="evidence" value="ECO:0007669"/>
    <property type="project" value="TreeGrafter"/>
</dbReference>
<dbReference type="AlphaFoldDB" id="A0A2G2WY99"/>
<dbReference type="Gene3D" id="1.10.110.30">
    <property type="match status" value="1"/>
</dbReference>
<keyword evidence="3" id="KW-1185">Reference proteome</keyword>
<evidence type="ECO:0000313" key="2">
    <source>
        <dbReference type="EMBL" id="PHT50149.1"/>
    </source>
</evidence>
<protein>
    <submittedName>
        <fullName evidence="2">CCA tRNA nucleotidyltransferase 2</fullName>
    </submittedName>
</protein>
<dbReference type="PANTHER" id="PTHR13734">
    <property type="entry name" value="TRNA-NUCLEOTIDYLTRANSFERASE"/>
    <property type="match status" value="1"/>
</dbReference>
<dbReference type="SUPFAM" id="SSF81891">
    <property type="entry name" value="Poly A polymerase C-terminal region-like"/>
    <property type="match status" value="1"/>
</dbReference>
<dbReference type="GO" id="GO:0001680">
    <property type="term" value="P:tRNA 3'-terminal CCA addition"/>
    <property type="evidence" value="ECO:0007669"/>
    <property type="project" value="TreeGrafter"/>
</dbReference>
<dbReference type="OrthoDB" id="1742216at2759"/>
<name>A0A2G2WY99_CAPBA</name>
<evidence type="ECO:0000256" key="1">
    <source>
        <dbReference type="ARBA" id="ARBA00022884"/>
    </source>
</evidence>
<dbReference type="Proteomes" id="UP000224567">
    <property type="component" value="Unassembled WGS sequence"/>
</dbReference>
<comment type="caution">
    <text evidence="2">The sequence shown here is derived from an EMBL/GenBank/DDBJ whole genome shotgun (WGS) entry which is preliminary data.</text>
</comment>
<dbReference type="STRING" id="33114.A0A2G2WY99"/>
<proteinExistence type="predicted"/>
<dbReference type="PANTHER" id="PTHR13734:SF5">
    <property type="entry name" value="CCA TRNA NUCLEOTIDYLTRANSFERASE, MITOCHONDRIAL"/>
    <property type="match status" value="1"/>
</dbReference>
<reference evidence="2 3" key="1">
    <citation type="journal article" date="2017" name="Genome Biol.">
        <title>New reference genome sequences of hot pepper reveal the massive evolution of plant disease-resistance genes by retroduplication.</title>
        <authorList>
            <person name="Kim S."/>
            <person name="Park J."/>
            <person name="Yeom S.I."/>
            <person name="Kim Y.M."/>
            <person name="Seo E."/>
            <person name="Kim K.T."/>
            <person name="Kim M.S."/>
            <person name="Lee J.M."/>
            <person name="Cheong K."/>
            <person name="Shin H.S."/>
            <person name="Kim S.B."/>
            <person name="Han K."/>
            <person name="Lee J."/>
            <person name="Park M."/>
            <person name="Lee H.A."/>
            <person name="Lee H.Y."/>
            <person name="Lee Y."/>
            <person name="Oh S."/>
            <person name="Lee J.H."/>
            <person name="Choi E."/>
            <person name="Choi E."/>
            <person name="Lee S.E."/>
            <person name="Jeon J."/>
            <person name="Kim H."/>
            <person name="Choi G."/>
            <person name="Song H."/>
            <person name="Lee J."/>
            <person name="Lee S.C."/>
            <person name="Kwon J.K."/>
            <person name="Lee H.Y."/>
            <person name="Koo N."/>
            <person name="Hong Y."/>
            <person name="Kim R.W."/>
            <person name="Kang W.H."/>
            <person name="Huh J.H."/>
            <person name="Kang B.C."/>
            <person name="Yang T.J."/>
            <person name="Lee Y.H."/>
            <person name="Bennetzen J.L."/>
            <person name="Choi D."/>
        </authorList>
    </citation>
    <scope>NUCLEOTIDE SEQUENCE [LARGE SCALE GENOMIC DNA]</scope>
    <source>
        <strain evidence="3">cv. PBC81</strain>
    </source>
</reference>
<sequence>MNSKDGVTVLWCDLRHESEDKEVRGDWVPLSYPSAGLKERGRFSIDEDRDEGVWINPGKGPEDVEKEEKAKVPPTVEEETSLHLPRLFPLLISRNPNQSKHLETARMRLFDVWIDFINLSTEDYIENSRIPTMACKYELILTITVGIMILDNYSTRFGFLLDEELKKAAADNDVRVAITNKICRERIGQEIDLMISGDQLVKAMTYIADLKSFWVVFSLPSDFEPSIPDGCDREKLSSKSKGMIFFALET</sequence>
<gene>
    <name evidence="2" type="ORF">CQW23_09896</name>
</gene>
<dbReference type="GO" id="GO:0052927">
    <property type="term" value="F:CC tRNA cytidylyltransferase activity"/>
    <property type="evidence" value="ECO:0007669"/>
    <property type="project" value="TreeGrafter"/>
</dbReference>